<dbReference type="Proteomes" id="UP000461768">
    <property type="component" value="Unassembled WGS sequence"/>
</dbReference>
<proteinExistence type="predicted"/>
<dbReference type="RefSeq" id="WP_151143119.1">
    <property type="nucleotide sequence ID" value="NZ_WAGX01000004.1"/>
</dbReference>
<protein>
    <submittedName>
        <fullName evidence="1">Uncharacterized protein</fullName>
    </submittedName>
</protein>
<name>A0A7V7QMR9_9FIRM</name>
<keyword evidence="2" id="KW-1185">Reference proteome</keyword>
<comment type="caution">
    <text evidence="1">The sequence shown here is derived from an EMBL/GenBank/DDBJ whole genome shotgun (WGS) entry which is preliminary data.</text>
</comment>
<reference evidence="1 2" key="2">
    <citation type="submission" date="2020-02" db="EMBL/GenBank/DDBJ databases">
        <title>Candidatus Galacturonibacter soehngenii shows hetero-acetogenic catabolism of galacturonic acid but lacks a canonical carbon monoxide dehydrogenase/acetyl-CoA synthase complex.</title>
        <authorList>
            <person name="Diender M."/>
            <person name="Stouten G.R."/>
            <person name="Petersen J.F."/>
            <person name="Nielsen P.H."/>
            <person name="Dueholm M.S."/>
            <person name="Pronk J.T."/>
            <person name="Van Loosdrecht M.C.M."/>
        </authorList>
    </citation>
    <scope>NUCLEOTIDE SEQUENCE [LARGE SCALE GENOMIC DNA]</scope>
    <source>
        <strain evidence="1">GalUA</strain>
    </source>
</reference>
<reference evidence="1 2" key="1">
    <citation type="submission" date="2019-09" db="EMBL/GenBank/DDBJ databases">
        <authorList>
            <person name="Valk L.C."/>
        </authorList>
    </citation>
    <scope>NUCLEOTIDE SEQUENCE [LARGE SCALE GENOMIC DNA]</scope>
    <source>
        <strain evidence="1">GalUA</strain>
    </source>
</reference>
<dbReference type="EMBL" id="WAGX01000004">
    <property type="protein sequence ID" value="KAB1439989.1"/>
    <property type="molecule type" value="Genomic_DNA"/>
</dbReference>
<sequence>MNEDELKVLNQINEYADQVLKGMDLEKTPISVQLDKLKPAMEQIAREKNLSLEEVFILYMDLNLKAQLEQEKKLKEKLGDI</sequence>
<evidence type="ECO:0000313" key="2">
    <source>
        <dbReference type="Proteomes" id="UP000461768"/>
    </source>
</evidence>
<accession>A0A7V7QMR9</accession>
<gene>
    <name evidence="1" type="ORF">F7O84_06310</name>
</gene>
<evidence type="ECO:0000313" key="1">
    <source>
        <dbReference type="EMBL" id="KAB1439989.1"/>
    </source>
</evidence>
<dbReference type="OrthoDB" id="2061254at2"/>
<dbReference type="AlphaFoldDB" id="A0A7V7QMR9"/>
<organism evidence="1 2">
    <name type="scientific">Candidatus Galacturonatibacter soehngenii</name>
    <dbReference type="NCBI Taxonomy" id="2307010"/>
    <lineage>
        <taxon>Bacteria</taxon>
        <taxon>Bacillati</taxon>
        <taxon>Bacillota</taxon>
        <taxon>Clostridia</taxon>
        <taxon>Lachnospirales</taxon>
        <taxon>Lachnospiraceae</taxon>
        <taxon>Candidatus Galacturonatibacter</taxon>
    </lineage>
</organism>